<dbReference type="AlphaFoldDB" id="A0A1W2CP05"/>
<keyword evidence="3" id="KW-0540">Nuclease</keyword>
<dbReference type="EMBL" id="FWXW01000011">
    <property type="protein sequence ID" value="SMC86756.1"/>
    <property type="molecule type" value="Genomic_DNA"/>
</dbReference>
<dbReference type="GO" id="GO:0004519">
    <property type="term" value="F:endonuclease activity"/>
    <property type="evidence" value="ECO:0007669"/>
    <property type="project" value="UniProtKB-KW"/>
</dbReference>
<keyword evidence="6" id="KW-0378">Hydrolase</keyword>
<organism evidence="10 11">
    <name type="scientific">Papillibacter cinnamivorans DSM 12816</name>
    <dbReference type="NCBI Taxonomy" id="1122930"/>
    <lineage>
        <taxon>Bacteria</taxon>
        <taxon>Bacillati</taxon>
        <taxon>Bacillota</taxon>
        <taxon>Clostridia</taxon>
        <taxon>Eubacteriales</taxon>
        <taxon>Oscillospiraceae</taxon>
        <taxon>Papillibacter</taxon>
    </lineage>
</organism>
<keyword evidence="5" id="KW-0227">DNA damage</keyword>
<keyword evidence="7" id="KW-0460">Magnesium</keyword>
<keyword evidence="10" id="KW-0255">Endonuclease</keyword>
<dbReference type="GO" id="GO:0046872">
    <property type="term" value="F:metal ion binding"/>
    <property type="evidence" value="ECO:0007669"/>
    <property type="project" value="UniProtKB-KW"/>
</dbReference>
<dbReference type="Gene3D" id="3.60.10.10">
    <property type="entry name" value="Endonuclease/exonuclease/phosphatase"/>
    <property type="match status" value="1"/>
</dbReference>
<evidence type="ECO:0000313" key="10">
    <source>
        <dbReference type="EMBL" id="SMC86756.1"/>
    </source>
</evidence>
<keyword evidence="8" id="KW-0234">DNA repair</keyword>
<dbReference type="InterPro" id="IPR036691">
    <property type="entry name" value="Endo/exonu/phosph_ase_sf"/>
</dbReference>
<keyword evidence="11" id="KW-1185">Reference proteome</keyword>
<comment type="cofactor">
    <cofactor evidence="1">
        <name>Mn(2+)</name>
        <dbReference type="ChEBI" id="CHEBI:29035"/>
    </cofactor>
</comment>
<evidence type="ECO:0000256" key="3">
    <source>
        <dbReference type="ARBA" id="ARBA00022722"/>
    </source>
</evidence>
<dbReference type="Pfam" id="PF03372">
    <property type="entry name" value="Exo_endo_phos"/>
    <property type="match status" value="1"/>
</dbReference>
<dbReference type="SUPFAM" id="SSF56219">
    <property type="entry name" value="DNase I-like"/>
    <property type="match status" value="1"/>
</dbReference>
<sequence>MKKLMKMIAIVILVVVLAAGSYVAYVFIAYHRVEDNLALEVDGVSSDMPQPGVTYTLTTFNVGYGAYSRDYSFFMDGGKYSRAYSKEEVDKNITGAAGVISNISPDFAFFQEVDTNATRSYHVDEYAMFQDNFPACSSVFAVNYDSPYLLYPITDPIGKSVSGIATFSKYFIRSSLRRSLPLESGFRKLLDLDRCYTVTRIPVSNSKELILINVHLSAFTADVTIGEEQLKMLFEDAQREYDSGNYVIVGGDFNKDLMGNSPELFGTTRETPVWAKPINTELIPDCFTLVRPENKEDLLPTLRSTDAGYVEGVSFVTVLDGFLVSDNITVVHEAHIQAGFLSSDHNPVLLQFQLD</sequence>
<dbReference type="RefSeq" id="WP_084235575.1">
    <property type="nucleotide sequence ID" value="NZ_FWXW01000011.1"/>
</dbReference>
<gene>
    <name evidence="10" type="ORF">SAMN02745168_0111</name>
</gene>
<dbReference type="GO" id="GO:0006281">
    <property type="term" value="P:DNA repair"/>
    <property type="evidence" value="ECO:0007669"/>
    <property type="project" value="UniProtKB-KW"/>
</dbReference>
<dbReference type="STRING" id="1122930.SAMN02745168_0111"/>
<evidence type="ECO:0000256" key="5">
    <source>
        <dbReference type="ARBA" id="ARBA00022763"/>
    </source>
</evidence>
<dbReference type="OrthoDB" id="7616949at2"/>
<evidence type="ECO:0000256" key="2">
    <source>
        <dbReference type="ARBA" id="ARBA00001946"/>
    </source>
</evidence>
<dbReference type="Proteomes" id="UP000192790">
    <property type="component" value="Unassembled WGS sequence"/>
</dbReference>
<keyword evidence="10" id="KW-0269">Exonuclease</keyword>
<evidence type="ECO:0000256" key="8">
    <source>
        <dbReference type="ARBA" id="ARBA00023204"/>
    </source>
</evidence>
<evidence type="ECO:0000313" key="11">
    <source>
        <dbReference type="Proteomes" id="UP000192790"/>
    </source>
</evidence>
<evidence type="ECO:0000256" key="6">
    <source>
        <dbReference type="ARBA" id="ARBA00022801"/>
    </source>
</evidence>
<name>A0A1W2CP05_9FIRM</name>
<reference evidence="10 11" key="1">
    <citation type="submission" date="2017-04" db="EMBL/GenBank/DDBJ databases">
        <authorList>
            <person name="Afonso C.L."/>
            <person name="Miller P.J."/>
            <person name="Scott M.A."/>
            <person name="Spackman E."/>
            <person name="Goraichik I."/>
            <person name="Dimitrov K.M."/>
            <person name="Suarez D.L."/>
            <person name="Swayne D.E."/>
        </authorList>
    </citation>
    <scope>NUCLEOTIDE SEQUENCE [LARGE SCALE GENOMIC DNA]</scope>
    <source>
        <strain evidence="10 11">DSM 12816</strain>
    </source>
</reference>
<evidence type="ECO:0000259" key="9">
    <source>
        <dbReference type="Pfam" id="PF03372"/>
    </source>
</evidence>
<dbReference type="GO" id="GO:0004527">
    <property type="term" value="F:exonuclease activity"/>
    <property type="evidence" value="ECO:0007669"/>
    <property type="project" value="UniProtKB-KW"/>
</dbReference>
<protein>
    <submittedName>
        <fullName evidence="10">Endonuclease/Exonuclease/phosphatase family protein</fullName>
    </submittedName>
</protein>
<keyword evidence="4" id="KW-0479">Metal-binding</keyword>
<accession>A0A1W2CP05</accession>
<comment type="cofactor">
    <cofactor evidence="2">
        <name>Mg(2+)</name>
        <dbReference type="ChEBI" id="CHEBI:18420"/>
    </cofactor>
</comment>
<evidence type="ECO:0000256" key="4">
    <source>
        <dbReference type="ARBA" id="ARBA00022723"/>
    </source>
</evidence>
<dbReference type="PANTHER" id="PTHR15822:SF4">
    <property type="entry name" value="TYROSYL-DNA PHOSPHODIESTERASE 2"/>
    <property type="match status" value="1"/>
</dbReference>
<proteinExistence type="predicted"/>
<feature type="domain" description="Endonuclease/exonuclease/phosphatase" evidence="9">
    <location>
        <begin position="59"/>
        <end position="270"/>
    </location>
</feature>
<evidence type="ECO:0000256" key="1">
    <source>
        <dbReference type="ARBA" id="ARBA00001936"/>
    </source>
</evidence>
<dbReference type="InterPro" id="IPR005135">
    <property type="entry name" value="Endo/exonuclease/phosphatase"/>
</dbReference>
<dbReference type="PANTHER" id="PTHR15822">
    <property type="entry name" value="TRAF AND TNF RECEPTOR-ASSOCIATED PROTEIN"/>
    <property type="match status" value="1"/>
</dbReference>
<dbReference type="InterPro" id="IPR051547">
    <property type="entry name" value="TDP2-like"/>
</dbReference>
<evidence type="ECO:0000256" key="7">
    <source>
        <dbReference type="ARBA" id="ARBA00022842"/>
    </source>
</evidence>